<feature type="transmembrane region" description="Helical" evidence="2">
    <location>
        <begin position="62"/>
        <end position="82"/>
    </location>
</feature>
<evidence type="ECO:0000256" key="1">
    <source>
        <dbReference type="SAM" id="MobiDB-lite"/>
    </source>
</evidence>
<gene>
    <name evidence="3" type="ORF">ACFP2T_46290</name>
</gene>
<feature type="transmembrane region" description="Helical" evidence="2">
    <location>
        <begin position="258"/>
        <end position="289"/>
    </location>
</feature>
<dbReference type="InterPro" id="IPR026898">
    <property type="entry name" value="PrsW"/>
</dbReference>
<evidence type="ECO:0000313" key="4">
    <source>
        <dbReference type="Proteomes" id="UP001596203"/>
    </source>
</evidence>
<dbReference type="GO" id="GO:0008237">
    <property type="term" value="F:metallopeptidase activity"/>
    <property type="evidence" value="ECO:0007669"/>
    <property type="project" value="UniProtKB-KW"/>
</dbReference>
<feature type="transmembrane region" description="Helical" evidence="2">
    <location>
        <begin position="149"/>
        <end position="170"/>
    </location>
</feature>
<dbReference type="PANTHER" id="PTHR36844:SF1">
    <property type="entry name" value="PROTEASE PRSW"/>
    <property type="match status" value="1"/>
</dbReference>
<keyword evidence="2" id="KW-0812">Transmembrane</keyword>
<reference evidence="4" key="1">
    <citation type="journal article" date="2019" name="Int. J. Syst. Evol. Microbiol.">
        <title>The Global Catalogue of Microorganisms (GCM) 10K type strain sequencing project: providing services to taxonomists for standard genome sequencing and annotation.</title>
        <authorList>
            <consortium name="The Broad Institute Genomics Platform"/>
            <consortium name="The Broad Institute Genome Sequencing Center for Infectious Disease"/>
            <person name="Wu L."/>
            <person name="Ma J."/>
        </authorList>
    </citation>
    <scope>NUCLEOTIDE SEQUENCE [LARGE SCALE GENOMIC DNA]</scope>
    <source>
        <strain evidence="4">ZS-35-S2</strain>
    </source>
</reference>
<organism evidence="3 4">
    <name type="scientific">Plantactinospora solaniradicis</name>
    <dbReference type="NCBI Taxonomy" id="1723736"/>
    <lineage>
        <taxon>Bacteria</taxon>
        <taxon>Bacillati</taxon>
        <taxon>Actinomycetota</taxon>
        <taxon>Actinomycetes</taxon>
        <taxon>Micromonosporales</taxon>
        <taxon>Micromonosporaceae</taxon>
        <taxon>Plantactinospora</taxon>
    </lineage>
</organism>
<evidence type="ECO:0000313" key="3">
    <source>
        <dbReference type="EMBL" id="MFC6023553.1"/>
    </source>
</evidence>
<feature type="region of interest" description="Disordered" evidence="1">
    <location>
        <begin position="339"/>
        <end position="363"/>
    </location>
</feature>
<dbReference type="Pfam" id="PF13367">
    <property type="entry name" value="PrsW-protease"/>
    <property type="match status" value="1"/>
</dbReference>
<keyword evidence="3" id="KW-0645">Protease</keyword>
<dbReference type="PANTHER" id="PTHR36844">
    <property type="entry name" value="PROTEASE PRSW"/>
    <property type="match status" value="1"/>
</dbReference>
<feature type="transmembrane region" description="Helical" evidence="2">
    <location>
        <begin position="226"/>
        <end position="246"/>
    </location>
</feature>
<keyword evidence="3" id="KW-0378">Hydrolase</keyword>
<dbReference type="EMBL" id="JBHSPR010000095">
    <property type="protein sequence ID" value="MFC6023553.1"/>
    <property type="molecule type" value="Genomic_DNA"/>
</dbReference>
<keyword evidence="4" id="KW-1185">Reference proteome</keyword>
<accession>A0ABW1KS63</accession>
<name>A0ABW1KS63_9ACTN</name>
<feature type="transmembrane region" description="Helical" evidence="2">
    <location>
        <begin position="88"/>
        <end position="109"/>
    </location>
</feature>
<keyword evidence="2" id="KW-0472">Membrane</keyword>
<sequence>MSRRSRHSRPSTASLRRASGTFGRTANGYARSPDPDRCGGGVMDGVGRQWTAAVPVTPRRQWLRIFLGGLALWLATVGAILLTGNPTLLPTLVLLGSFLVPVTFVAWAFQRRDTGEVTVSLVFGTFLAGGVLGVLASAVLESYLLRPSVLLFLGVGLIEEAAKLAALALLTRHLAAKTVRDGMILGAAVGFGFSALESAGYAFIALFTVQGLSVVQVVQTEILRGLVAPVGHGLWTAILGGVLFSASSRDHFVVGIRLLFAYLGVALLHALWDAMHVIALFLTLFLTGARDNRVTLDGSLGEPTPTQGALMPALEGLGMAVVAVVGVVWLVALWRSAQHGSGRPRTGWRVPTGSSSREAVLRP</sequence>
<feature type="transmembrane region" description="Helical" evidence="2">
    <location>
        <begin position="309"/>
        <end position="334"/>
    </location>
</feature>
<dbReference type="RefSeq" id="WP_377433992.1">
    <property type="nucleotide sequence ID" value="NZ_JBHSPR010000095.1"/>
</dbReference>
<dbReference type="Proteomes" id="UP001596203">
    <property type="component" value="Unassembled WGS sequence"/>
</dbReference>
<feature type="transmembrane region" description="Helical" evidence="2">
    <location>
        <begin position="121"/>
        <end position="143"/>
    </location>
</feature>
<keyword evidence="2" id="KW-1133">Transmembrane helix</keyword>
<evidence type="ECO:0000256" key="2">
    <source>
        <dbReference type="SAM" id="Phobius"/>
    </source>
</evidence>
<keyword evidence="3" id="KW-0482">Metalloprotease</keyword>
<proteinExistence type="predicted"/>
<feature type="transmembrane region" description="Helical" evidence="2">
    <location>
        <begin position="182"/>
        <end position="206"/>
    </location>
</feature>
<protein>
    <submittedName>
        <fullName evidence="3">PrsW family intramembrane metalloprotease</fullName>
    </submittedName>
</protein>
<comment type="caution">
    <text evidence="3">The sequence shown here is derived from an EMBL/GenBank/DDBJ whole genome shotgun (WGS) entry which is preliminary data.</text>
</comment>